<accession>A0ABD1U5R3</accession>
<feature type="region of interest" description="Disordered" evidence="1">
    <location>
        <begin position="55"/>
        <end position="148"/>
    </location>
</feature>
<evidence type="ECO:0000313" key="2">
    <source>
        <dbReference type="EMBL" id="KAL2520341.1"/>
    </source>
</evidence>
<feature type="compositionally biased region" description="Polar residues" evidence="1">
    <location>
        <begin position="103"/>
        <end position="117"/>
    </location>
</feature>
<feature type="compositionally biased region" description="Basic and acidic residues" evidence="1">
    <location>
        <begin position="78"/>
        <end position="91"/>
    </location>
</feature>
<dbReference type="EMBL" id="JBFOLJ010000007">
    <property type="protein sequence ID" value="KAL2520341.1"/>
    <property type="molecule type" value="Genomic_DNA"/>
</dbReference>
<sequence>MKLTERRKIIVPTLLMKSRKFNPLIGRDYAFDYEPKKNPTPALIPKMVQTKISLTVNSPPPAKGVVIKEPSPNSGRPTGDKVSGKGKEKTVEPPPKVKPTLKQAPSFSKTTQLGSSSGEKRWSSDSRSSPTKKLRTSVSSSPLLVELF</sequence>
<evidence type="ECO:0000256" key="1">
    <source>
        <dbReference type="SAM" id="MobiDB-lite"/>
    </source>
</evidence>
<name>A0ABD1U5R3_9LAMI</name>
<keyword evidence="3" id="KW-1185">Reference proteome</keyword>
<evidence type="ECO:0000313" key="3">
    <source>
        <dbReference type="Proteomes" id="UP001604277"/>
    </source>
</evidence>
<proteinExistence type="predicted"/>
<dbReference type="AlphaFoldDB" id="A0ABD1U5R3"/>
<dbReference type="Proteomes" id="UP001604277">
    <property type="component" value="Unassembled WGS sequence"/>
</dbReference>
<organism evidence="2 3">
    <name type="scientific">Forsythia ovata</name>
    <dbReference type="NCBI Taxonomy" id="205694"/>
    <lineage>
        <taxon>Eukaryota</taxon>
        <taxon>Viridiplantae</taxon>
        <taxon>Streptophyta</taxon>
        <taxon>Embryophyta</taxon>
        <taxon>Tracheophyta</taxon>
        <taxon>Spermatophyta</taxon>
        <taxon>Magnoliopsida</taxon>
        <taxon>eudicotyledons</taxon>
        <taxon>Gunneridae</taxon>
        <taxon>Pentapetalae</taxon>
        <taxon>asterids</taxon>
        <taxon>lamiids</taxon>
        <taxon>Lamiales</taxon>
        <taxon>Oleaceae</taxon>
        <taxon>Forsythieae</taxon>
        <taxon>Forsythia</taxon>
    </lineage>
</organism>
<protein>
    <submittedName>
        <fullName evidence="2">Uncharacterized protein</fullName>
    </submittedName>
</protein>
<comment type="caution">
    <text evidence="2">The sequence shown here is derived from an EMBL/GenBank/DDBJ whole genome shotgun (WGS) entry which is preliminary data.</text>
</comment>
<gene>
    <name evidence="2" type="ORF">Fot_24264</name>
</gene>
<reference evidence="3" key="1">
    <citation type="submission" date="2024-07" db="EMBL/GenBank/DDBJ databases">
        <title>Two chromosome-level genome assemblies of Korean endemic species Abeliophyllum distichum and Forsythia ovata (Oleaceae).</title>
        <authorList>
            <person name="Jang H."/>
        </authorList>
    </citation>
    <scope>NUCLEOTIDE SEQUENCE [LARGE SCALE GENOMIC DNA]</scope>
</reference>